<evidence type="ECO:0000256" key="6">
    <source>
        <dbReference type="ARBA" id="ARBA00022729"/>
    </source>
</evidence>
<evidence type="ECO:0000256" key="10">
    <source>
        <dbReference type="ARBA" id="ARBA00023180"/>
    </source>
</evidence>
<dbReference type="Pfam" id="PF22914">
    <property type="entry name" value="Fibulin_C"/>
    <property type="match status" value="1"/>
</dbReference>
<evidence type="ECO:0000256" key="8">
    <source>
        <dbReference type="ARBA" id="ARBA00022837"/>
    </source>
</evidence>
<dbReference type="InterPro" id="IPR001881">
    <property type="entry name" value="EGF-like_Ca-bd_dom"/>
</dbReference>
<evidence type="ECO:0000256" key="9">
    <source>
        <dbReference type="ARBA" id="ARBA00023157"/>
    </source>
</evidence>
<dbReference type="Pfam" id="PF24532">
    <property type="entry name" value="FIBL-2"/>
    <property type="match status" value="1"/>
</dbReference>
<keyword evidence="9" id="KW-1015">Disulfide bond</keyword>
<evidence type="ECO:0000313" key="15">
    <source>
        <dbReference type="EMBL" id="KAK1801956.1"/>
    </source>
</evidence>
<evidence type="ECO:0000256" key="5">
    <source>
        <dbReference type="ARBA" id="ARBA00022536"/>
    </source>
</evidence>
<dbReference type="InterPro" id="IPR049883">
    <property type="entry name" value="NOTCH1_EGF-like"/>
</dbReference>
<feature type="region of interest" description="Disordered" evidence="12">
    <location>
        <begin position="356"/>
        <end position="469"/>
    </location>
</feature>
<evidence type="ECO:0000313" key="16">
    <source>
        <dbReference type="Proteomes" id="UP001239994"/>
    </source>
</evidence>
<keyword evidence="5 11" id="KW-0245">EGF-like domain</keyword>
<comment type="subcellular location">
    <subcellularLocation>
        <location evidence="1">Secreted</location>
        <location evidence="1">Extracellular space</location>
        <location evidence="1">Extracellular matrix</location>
    </subcellularLocation>
</comment>
<dbReference type="InterPro" id="IPR052235">
    <property type="entry name" value="Nephronectin_domain"/>
</dbReference>
<dbReference type="InterPro" id="IPR056612">
    <property type="entry name" value="FIBL-2_dom"/>
</dbReference>
<dbReference type="Proteomes" id="UP001239994">
    <property type="component" value="Unassembled WGS sequence"/>
</dbReference>
<evidence type="ECO:0000256" key="1">
    <source>
        <dbReference type="ARBA" id="ARBA00004498"/>
    </source>
</evidence>
<keyword evidence="3" id="KW-0964">Secreted</keyword>
<comment type="caution">
    <text evidence="15">The sequence shown here is derived from an EMBL/GenBank/DDBJ whole genome shotgun (WGS) entry which is preliminary data.</text>
</comment>
<dbReference type="PANTHER" id="PTHR24050">
    <property type="entry name" value="PA14 DOMAIN-CONTAINING PROTEIN"/>
    <property type="match status" value="1"/>
</dbReference>
<evidence type="ECO:0000256" key="12">
    <source>
        <dbReference type="SAM" id="MobiDB-lite"/>
    </source>
</evidence>
<dbReference type="FunFam" id="2.10.25.10:FF:000139">
    <property type="entry name" value="Fibulin-1"/>
    <property type="match status" value="1"/>
</dbReference>
<accession>A0AAD8ZPB5</accession>
<evidence type="ECO:0000256" key="3">
    <source>
        <dbReference type="ARBA" id="ARBA00022525"/>
    </source>
</evidence>
<keyword evidence="16" id="KW-1185">Reference proteome</keyword>
<dbReference type="InterPro" id="IPR026823">
    <property type="entry name" value="cEGF"/>
</dbReference>
<dbReference type="Pfam" id="PF07645">
    <property type="entry name" value="EGF_CA"/>
    <property type="match status" value="5"/>
</dbReference>
<feature type="domain" description="EGF-like" evidence="14">
    <location>
        <begin position="857"/>
        <end position="899"/>
    </location>
</feature>
<dbReference type="InterPro" id="IPR000152">
    <property type="entry name" value="EGF-type_Asp/Asn_hydroxyl_site"/>
</dbReference>
<feature type="domain" description="EGF-like" evidence="14">
    <location>
        <begin position="776"/>
        <end position="817"/>
    </location>
</feature>
<dbReference type="InterPro" id="IPR009030">
    <property type="entry name" value="Growth_fac_rcpt_cys_sf"/>
</dbReference>
<protein>
    <recommendedName>
        <fullName evidence="14">EGF-like domain-containing protein</fullName>
    </recommendedName>
</protein>
<dbReference type="GO" id="GO:0005509">
    <property type="term" value="F:calcium ion binding"/>
    <property type="evidence" value="ECO:0007669"/>
    <property type="project" value="InterPro"/>
</dbReference>
<keyword evidence="4" id="KW-0272">Extracellular matrix</keyword>
<organism evidence="15 16">
    <name type="scientific">Electrophorus voltai</name>
    <dbReference type="NCBI Taxonomy" id="2609070"/>
    <lineage>
        <taxon>Eukaryota</taxon>
        <taxon>Metazoa</taxon>
        <taxon>Chordata</taxon>
        <taxon>Craniata</taxon>
        <taxon>Vertebrata</taxon>
        <taxon>Euteleostomi</taxon>
        <taxon>Actinopterygii</taxon>
        <taxon>Neopterygii</taxon>
        <taxon>Teleostei</taxon>
        <taxon>Ostariophysi</taxon>
        <taxon>Gymnotiformes</taxon>
        <taxon>Gymnotoidei</taxon>
        <taxon>Gymnotidae</taxon>
        <taxon>Electrophorus</taxon>
    </lineage>
</organism>
<dbReference type="GO" id="GO:0071944">
    <property type="term" value="C:cell periphery"/>
    <property type="evidence" value="ECO:0007669"/>
    <property type="project" value="UniProtKB-ARBA"/>
</dbReference>
<feature type="domain" description="EGF-like" evidence="14">
    <location>
        <begin position="733"/>
        <end position="771"/>
    </location>
</feature>
<dbReference type="PROSITE" id="PS50026">
    <property type="entry name" value="EGF_3"/>
    <property type="match status" value="4"/>
</dbReference>
<feature type="compositionally biased region" description="Polar residues" evidence="12">
    <location>
        <begin position="324"/>
        <end position="340"/>
    </location>
</feature>
<feature type="compositionally biased region" description="Basic and acidic residues" evidence="12">
    <location>
        <begin position="433"/>
        <end position="453"/>
    </location>
</feature>
<evidence type="ECO:0000256" key="7">
    <source>
        <dbReference type="ARBA" id="ARBA00022737"/>
    </source>
</evidence>
<dbReference type="Pfam" id="PF12662">
    <property type="entry name" value="cEGF"/>
    <property type="match status" value="3"/>
</dbReference>
<dbReference type="SMART" id="SM00181">
    <property type="entry name" value="EGF"/>
    <property type="match status" value="10"/>
</dbReference>
<comment type="similarity">
    <text evidence="2">Belongs to the fibulin family.</text>
</comment>
<feature type="compositionally biased region" description="Low complexity" evidence="12">
    <location>
        <begin position="296"/>
        <end position="307"/>
    </location>
</feature>
<dbReference type="SUPFAM" id="SSF57196">
    <property type="entry name" value="EGF/Laminin"/>
    <property type="match status" value="3"/>
</dbReference>
<dbReference type="PROSITE" id="PS01187">
    <property type="entry name" value="EGF_CA"/>
    <property type="match status" value="2"/>
</dbReference>
<dbReference type="CDD" id="cd00054">
    <property type="entry name" value="EGF_CA"/>
    <property type="match status" value="4"/>
</dbReference>
<evidence type="ECO:0000256" key="13">
    <source>
        <dbReference type="SAM" id="SignalP"/>
    </source>
</evidence>
<name>A0AAD8ZPB5_9TELE</name>
<feature type="signal peptide" evidence="13">
    <location>
        <begin position="1"/>
        <end position="25"/>
    </location>
</feature>
<dbReference type="InterPro" id="IPR018097">
    <property type="entry name" value="EGF_Ca-bd_CS"/>
</dbReference>
<gene>
    <name evidence="15" type="ORF">P4O66_022599</name>
</gene>
<dbReference type="PROSITE" id="PS01186">
    <property type="entry name" value="EGF_2"/>
    <property type="match status" value="2"/>
</dbReference>
<dbReference type="PROSITE" id="PS00010">
    <property type="entry name" value="ASX_HYDROXYL"/>
    <property type="match status" value="4"/>
</dbReference>
<evidence type="ECO:0000256" key="2">
    <source>
        <dbReference type="ARBA" id="ARBA00006127"/>
    </source>
</evidence>
<feature type="region of interest" description="Disordered" evidence="12">
    <location>
        <begin position="291"/>
        <end position="342"/>
    </location>
</feature>
<dbReference type="EMBL" id="JAROKS010000008">
    <property type="protein sequence ID" value="KAK1801956.1"/>
    <property type="molecule type" value="Genomic_DNA"/>
</dbReference>
<sequence>MIKQTCVKLLVIVWALQLCLPTCLGQRDCTDVDCPVLENCIEEVLEKGDCCVSCVQRGCKCEGYQYYDCISAGFRNGRVPEGESYLVDFGSTECYCPTGGGRIACHFIPCPDIPSNCIDLSEPTEGCAHCLRIGCVYRSQKYEAGHSFHMDPCQVCHCPNDGGDLMCSTIPECKSTTVKEGILPSDSKENEQNENELHIAKHRVPVHPPTKHHHKLPINSLPLYTENTSEFDENEDSEYLPTAIAMSRTESSIQSFANTSPEAHFPLVDQHANSRKELKESLDTYDTEFREAGEDMSSPTPMVPTTTIQEGQNVTPERALVSENPASQPETSEGRSPQYDQTEKASLIRDGTHTAWADEKPISNVGHPHSEGYSTSYRGMGKDEESTYRQTRLHPISTGHNTVTELQFNPTNTPPVNREEHKSPRQPQTMVSYREESKQDVKDISPKSGDHGVSDSGNRRAFSLGGAEDTENLVEEVEEVQEVDECELYAGQLCPQRCINTPGSYTCACFPGHTLQPDGISCVQVMVDEENTLTENEAPTVSPAETPSSAPPGIPGPCEGIGPCEQQCSLVAGRPVCFCFPGFSLLADRRSCEDINECLLSTHTCQVDERCVNTVGHFTCEQQIVCPAGYQVRSSVCEDINECTQGTHSCALGYECVNTAGSFSCRARARCPEGFSQDTRGQCIDIDECRTISRLCTTGFSCINTVGSYSCQRKNIMCGRGYHASADGMRCTDVDECQRGVHHCGEDQLCHNLPGTYRCDCHTGYQYDMFRKICVDVNECWRYPGGPCAQTCENTLGSYRCSCSTGFALSTDGKNCEDVNECLVSPCSQECANVYGSFQCYCKQGYQLQEDGRTCEDIDECSQRISHLCAFKCVNVPGSYRCACPEHGYTMSSNGRSCQDIDECGTEAHNCTAGETCYNIQGGHRCLGFSCPHNYRRVADTRCERLSCFNFVECQNTPVRITYYQLSFQTNIIIPAQIFRIAPSPAYSGDMIIVSISKGNEDGYFSARKLNAYTGAIYLHRQVQHPHDFLLDVEMKLWRQGTLTTFLARIYVFITANVL</sequence>
<keyword evidence="10" id="KW-0325">Glycoprotein</keyword>
<dbReference type="FunFam" id="2.10.25.10:FF:000341">
    <property type="entry name" value="Fibulin 2"/>
    <property type="match status" value="1"/>
</dbReference>
<dbReference type="FunFam" id="2.10.25.10:FF:000038">
    <property type="entry name" value="Fibrillin 2"/>
    <property type="match status" value="1"/>
</dbReference>
<keyword evidence="6 13" id="KW-0732">Signal</keyword>
<keyword evidence="7" id="KW-0677">Repeat</keyword>
<dbReference type="AlphaFoldDB" id="A0AAD8ZPB5"/>
<proteinExistence type="inferred from homology"/>
<reference evidence="15" key="1">
    <citation type="submission" date="2023-03" db="EMBL/GenBank/DDBJ databases">
        <title>Electrophorus voltai genome.</title>
        <authorList>
            <person name="Bian C."/>
        </authorList>
    </citation>
    <scope>NUCLEOTIDE SEQUENCE</scope>
    <source>
        <strain evidence="15">CB-2022</strain>
        <tissue evidence="15">Muscle</tissue>
    </source>
</reference>
<evidence type="ECO:0000256" key="4">
    <source>
        <dbReference type="ARBA" id="ARBA00022530"/>
    </source>
</evidence>
<feature type="chain" id="PRO_5041980356" description="EGF-like domain-containing protein" evidence="13">
    <location>
        <begin position="26"/>
        <end position="1059"/>
    </location>
</feature>
<dbReference type="Gene3D" id="2.10.25.10">
    <property type="entry name" value="Laminin"/>
    <property type="match status" value="10"/>
</dbReference>
<comment type="caution">
    <text evidence="11">Lacks conserved residue(s) required for the propagation of feature annotation.</text>
</comment>
<dbReference type="PANTHER" id="PTHR24050:SF27">
    <property type="entry name" value="FIBRILLIN-1"/>
    <property type="match status" value="1"/>
</dbReference>
<feature type="domain" description="EGF-like" evidence="14">
    <location>
        <begin position="818"/>
        <end position="856"/>
    </location>
</feature>
<evidence type="ECO:0000256" key="11">
    <source>
        <dbReference type="PROSITE-ProRule" id="PRU00076"/>
    </source>
</evidence>
<dbReference type="FunFam" id="2.10.25.10:FF:000010">
    <property type="entry name" value="Pro-epidermal growth factor"/>
    <property type="match status" value="2"/>
</dbReference>
<evidence type="ECO:0000259" key="14">
    <source>
        <dbReference type="PROSITE" id="PS50026"/>
    </source>
</evidence>
<dbReference type="GO" id="GO:0030855">
    <property type="term" value="P:epithelial cell differentiation"/>
    <property type="evidence" value="ECO:0007669"/>
    <property type="project" value="UniProtKB-ARBA"/>
</dbReference>
<dbReference type="InterPro" id="IPR000742">
    <property type="entry name" value="EGF"/>
</dbReference>
<dbReference type="SMART" id="SM00179">
    <property type="entry name" value="EGF_CA"/>
    <property type="match status" value="9"/>
</dbReference>
<dbReference type="InterPro" id="IPR055088">
    <property type="entry name" value="Fibulin_C"/>
</dbReference>
<dbReference type="FunFam" id="2.10.25.10:FF:000078">
    <property type="entry name" value="Fibulin-1"/>
    <property type="match status" value="2"/>
</dbReference>
<dbReference type="SUPFAM" id="SSF57184">
    <property type="entry name" value="Growth factor receptor domain"/>
    <property type="match status" value="3"/>
</dbReference>
<feature type="compositionally biased region" description="Polar residues" evidence="12">
    <location>
        <begin position="398"/>
        <end position="415"/>
    </location>
</feature>
<keyword evidence="8" id="KW-0106">Calcium</keyword>